<reference evidence="1" key="2">
    <citation type="journal article" date="2015" name="Fish Shellfish Immunol.">
        <title>Early steps in the European eel (Anguilla anguilla)-Vibrio vulnificus interaction in the gills: Role of the RtxA13 toxin.</title>
        <authorList>
            <person name="Callol A."/>
            <person name="Pajuelo D."/>
            <person name="Ebbesson L."/>
            <person name="Teles M."/>
            <person name="MacKenzie S."/>
            <person name="Amaro C."/>
        </authorList>
    </citation>
    <scope>NUCLEOTIDE SEQUENCE</scope>
</reference>
<accession>A0A0E9VVZ0</accession>
<dbReference type="EMBL" id="GBXM01026288">
    <property type="protein sequence ID" value="JAH82289.1"/>
    <property type="molecule type" value="Transcribed_RNA"/>
</dbReference>
<evidence type="ECO:0000313" key="1">
    <source>
        <dbReference type="EMBL" id="JAH82289.1"/>
    </source>
</evidence>
<organism evidence="1">
    <name type="scientific">Anguilla anguilla</name>
    <name type="common">European freshwater eel</name>
    <name type="synonym">Muraena anguilla</name>
    <dbReference type="NCBI Taxonomy" id="7936"/>
    <lineage>
        <taxon>Eukaryota</taxon>
        <taxon>Metazoa</taxon>
        <taxon>Chordata</taxon>
        <taxon>Craniata</taxon>
        <taxon>Vertebrata</taxon>
        <taxon>Euteleostomi</taxon>
        <taxon>Actinopterygii</taxon>
        <taxon>Neopterygii</taxon>
        <taxon>Teleostei</taxon>
        <taxon>Anguilliformes</taxon>
        <taxon>Anguillidae</taxon>
        <taxon>Anguilla</taxon>
    </lineage>
</organism>
<proteinExistence type="predicted"/>
<protein>
    <submittedName>
        <fullName evidence="1">Uncharacterized protein</fullName>
    </submittedName>
</protein>
<dbReference type="AlphaFoldDB" id="A0A0E9VVZ0"/>
<name>A0A0E9VVZ0_ANGAN</name>
<reference evidence="1" key="1">
    <citation type="submission" date="2014-11" db="EMBL/GenBank/DDBJ databases">
        <authorList>
            <person name="Amaro Gonzalez C."/>
        </authorList>
    </citation>
    <scope>NUCLEOTIDE SEQUENCE</scope>
</reference>
<sequence>MIAVSPRVSASSCQNKHLTCFSISPWLEC</sequence>